<dbReference type="HAMAP" id="MF_01937">
    <property type="entry name" value="MenA_1"/>
    <property type="match status" value="1"/>
</dbReference>
<keyword evidence="5 8" id="KW-0812">Transmembrane</keyword>
<feature type="transmembrane region" description="Helical" evidence="8">
    <location>
        <begin position="137"/>
        <end position="158"/>
    </location>
</feature>
<dbReference type="GO" id="GO:0042371">
    <property type="term" value="P:vitamin K biosynthetic process"/>
    <property type="evidence" value="ECO:0007669"/>
    <property type="project" value="TreeGrafter"/>
</dbReference>
<dbReference type="GO" id="GO:0009234">
    <property type="term" value="P:menaquinone biosynthetic process"/>
    <property type="evidence" value="ECO:0007669"/>
    <property type="project" value="UniProtKB-UniRule"/>
</dbReference>
<dbReference type="EC" id="2.5.1.74" evidence="8 9"/>
<dbReference type="Proteomes" id="UP000273022">
    <property type="component" value="Unassembled WGS sequence"/>
</dbReference>
<feature type="transmembrane region" description="Helical" evidence="8">
    <location>
        <begin position="12"/>
        <end position="29"/>
    </location>
</feature>
<keyword evidence="3 8" id="KW-1003">Cell membrane</keyword>
<dbReference type="NCBIfam" id="TIGR00751">
    <property type="entry name" value="menA"/>
    <property type="match status" value="1"/>
</dbReference>
<evidence type="ECO:0000313" key="11">
    <source>
        <dbReference type="Proteomes" id="UP000273022"/>
    </source>
</evidence>
<dbReference type="OrthoDB" id="9767568at2"/>
<dbReference type="InterPro" id="IPR026046">
    <property type="entry name" value="UBIAD1"/>
</dbReference>
<evidence type="ECO:0000313" key="10">
    <source>
        <dbReference type="EMBL" id="RJY18302.1"/>
    </source>
</evidence>
<feature type="transmembrane region" description="Helical" evidence="8">
    <location>
        <begin position="112"/>
        <end position="130"/>
    </location>
</feature>
<comment type="function">
    <text evidence="8">Conversion of 1,4-dihydroxy-2-naphthoate (DHNA) to demethylmenaquinone (DMK).</text>
</comment>
<evidence type="ECO:0000256" key="7">
    <source>
        <dbReference type="ARBA" id="ARBA00023136"/>
    </source>
</evidence>
<evidence type="ECO:0000256" key="9">
    <source>
        <dbReference type="NCBIfam" id="TIGR00751"/>
    </source>
</evidence>
<dbReference type="Pfam" id="PF01040">
    <property type="entry name" value="UbiA"/>
    <property type="match status" value="1"/>
</dbReference>
<keyword evidence="7 8" id="KW-0472">Membrane</keyword>
<dbReference type="AlphaFoldDB" id="A0A3A6TZA0"/>
<protein>
    <recommendedName>
        <fullName evidence="8 9">1,4-dihydroxy-2-naphthoate octaprenyltransferase</fullName>
        <shortName evidence="8">DHNA-octaprenyltransferase</shortName>
        <ecNumber evidence="8 9">2.5.1.74</ecNumber>
    </recommendedName>
</protein>
<reference evidence="10 11" key="1">
    <citation type="submission" date="2018-09" db="EMBL/GenBank/DDBJ databases">
        <title>Phylogeny of the Shewanellaceae, and recommendation for two new genera, Pseudoshewanella and Parashewanella.</title>
        <authorList>
            <person name="Wang G."/>
        </authorList>
    </citation>
    <scope>NUCLEOTIDE SEQUENCE [LARGE SCALE GENOMIC DNA]</scope>
    <source>
        <strain evidence="10 11">KCTC 22492</strain>
    </source>
</reference>
<comment type="pathway">
    <text evidence="8">Quinol/quinone metabolism; menaquinone biosynthesis; menaquinol from 1,4-dihydroxy-2-naphthoate: step 1/2.</text>
</comment>
<feature type="transmembrane region" description="Helical" evidence="8">
    <location>
        <begin position="270"/>
        <end position="289"/>
    </location>
</feature>
<name>A0A3A6TZA0_9GAMM</name>
<dbReference type="PANTHER" id="PTHR13929:SF0">
    <property type="entry name" value="UBIA PRENYLTRANSFERASE DOMAIN-CONTAINING PROTEIN 1"/>
    <property type="match status" value="1"/>
</dbReference>
<keyword evidence="2 8" id="KW-0474">Menaquinone biosynthesis</keyword>
<comment type="subcellular location">
    <subcellularLocation>
        <location evidence="8">Cell membrane</location>
        <topology evidence="8">Multi-pass membrane protein</topology>
    </subcellularLocation>
    <subcellularLocation>
        <location evidence="1">Membrane</location>
        <topology evidence="1">Multi-pass membrane protein</topology>
    </subcellularLocation>
</comment>
<evidence type="ECO:0000256" key="2">
    <source>
        <dbReference type="ARBA" id="ARBA00022428"/>
    </source>
</evidence>
<dbReference type="PIRSF" id="PIRSF005355">
    <property type="entry name" value="UBIAD1"/>
    <property type="match status" value="1"/>
</dbReference>
<keyword evidence="4 8" id="KW-0808">Transferase</keyword>
<keyword evidence="11" id="KW-1185">Reference proteome</keyword>
<dbReference type="UniPathway" id="UPA00079">
    <property type="reaction ID" value="UER00168"/>
</dbReference>
<accession>A0A3A6TZA0</accession>
<dbReference type="EMBL" id="QYYH01000027">
    <property type="protein sequence ID" value="RJY18302.1"/>
    <property type="molecule type" value="Genomic_DNA"/>
</dbReference>
<dbReference type="InterPro" id="IPR004657">
    <property type="entry name" value="MenA"/>
</dbReference>
<evidence type="ECO:0000256" key="1">
    <source>
        <dbReference type="ARBA" id="ARBA00004141"/>
    </source>
</evidence>
<feature type="transmembrane region" description="Helical" evidence="8">
    <location>
        <begin position="89"/>
        <end position="106"/>
    </location>
</feature>
<comment type="caution">
    <text evidence="10">The sequence shown here is derived from an EMBL/GenBank/DDBJ whole genome shotgun (WGS) entry which is preliminary data.</text>
</comment>
<evidence type="ECO:0000256" key="5">
    <source>
        <dbReference type="ARBA" id="ARBA00022692"/>
    </source>
</evidence>
<feature type="transmembrane region" description="Helical" evidence="8">
    <location>
        <begin position="164"/>
        <end position="185"/>
    </location>
</feature>
<dbReference type="GO" id="GO:0046428">
    <property type="term" value="F:1,4-dihydroxy-2-naphthoate polyprenyltransferase activity"/>
    <property type="evidence" value="ECO:0007669"/>
    <property type="project" value="UniProtKB-UniRule"/>
</dbReference>
<gene>
    <name evidence="8" type="primary">menA</name>
    <name evidence="10" type="ORF">D5R81_06140</name>
</gene>
<comment type="catalytic activity">
    <reaction evidence="8">
        <text>an all-trans-polyprenyl diphosphate + 1,4-dihydroxy-2-naphthoate + H(+) = a 2-demethylmenaquinol + CO2 + diphosphate</text>
        <dbReference type="Rhea" id="RHEA:26478"/>
        <dbReference type="Rhea" id="RHEA-COMP:9563"/>
        <dbReference type="Rhea" id="RHEA-COMP:9564"/>
        <dbReference type="ChEBI" id="CHEBI:11173"/>
        <dbReference type="ChEBI" id="CHEBI:15378"/>
        <dbReference type="ChEBI" id="CHEBI:16526"/>
        <dbReference type="ChEBI" id="CHEBI:33019"/>
        <dbReference type="ChEBI" id="CHEBI:55437"/>
        <dbReference type="ChEBI" id="CHEBI:58914"/>
        <dbReference type="EC" id="2.5.1.74"/>
    </reaction>
</comment>
<dbReference type="GO" id="GO:0005886">
    <property type="term" value="C:plasma membrane"/>
    <property type="evidence" value="ECO:0007669"/>
    <property type="project" value="UniProtKB-SubCell"/>
</dbReference>
<feature type="transmembrane region" description="Helical" evidence="8">
    <location>
        <begin position="218"/>
        <end position="250"/>
    </location>
</feature>
<sequence length="295" mass="31868">MESWLIAIRPKTLFAALSPLILGNSLAFAHESFSFFIAITSVICALLLQIVVNLSNDYSDFIRGVDSPARLGPARACQSGLLTPKQVKIGVYISSSLAVLTGLILVSSGGWPIFFCGLLSLICAICYSSGPRPLADFALGEVTVFIFFGLVAVTGSYYLQTQQISLQSIVMACSIGLLNSAIMFVNNTRDIVTDNNAGKVTLAVKLGKEMCIPVYRSLLYAAIAITVTAFLLGVLPGWPVFLSGLCFIYARKLAEKFESAKGIEFNDILNKTALITFIFSLLFSAGYFLDIHLQV</sequence>
<dbReference type="Gene3D" id="1.10.357.140">
    <property type="entry name" value="UbiA prenyltransferase"/>
    <property type="match status" value="1"/>
</dbReference>
<proteinExistence type="inferred from homology"/>
<keyword evidence="6 8" id="KW-1133">Transmembrane helix</keyword>
<evidence type="ECO:0000256" key="4">
    <source>
        <dbReference type="ARBA" id="ARBA00022679"/>
    </source>
</evidence>
<dbReference type="InterPro" id="IPR000537">
    <property type="entry name" value="UbiA_prenyltransferase"/>
</dbReference>
<organism evidence="10 11">
    <name type="scientific">Parashewanella spongiae</name>
    <dbReference type="NCBI Taxonomy" id="342950"/>
    <lineage>
        <taxon>Bacteria</taxon>
        <taxon>Pseudomonadati</taxon>
        <taxon>Pseudomonadota</taxon>
        <taxon>Gammaproteobacteria</taxon>
        <taxon>Alteromonadales</taxon>
        <taxon>Shewanellaceae</taxon>
        <taxon>Parashewanella</taxon>
    </lineage>
</organism>
<dbReference type="PANTHER" id="PTHR13929">
    <property type="entry name" value="1,4-DIHYDROXY-2-NAPHTHOATE OCTAPRENYLTRANSFERASE"/>
    <property type="match status" value="1"/>
</dbReference>
<evidence type="ECO:0000256" key="8">
    <source>
        <dbReference type="HAMAP-Rule" id="MF_01937"/>
    </source>
</evidence>
<comment type="similarity">
    <text evidence="8">Belongs to the MenA family. Type 1 subfamily.</text>
</comment>
<dbReference type="CDD" id="cd13962">
    <property type="entry name" value="PT_UbiA_UBIAD1"/>
    <property type="match status" value="1"/>
</dbReference>
<dbReference type="InterPro" id="IPR044878">
    <property type="entry name" value="UbiA_sf"/>
</dbReference>
<dbReference type="NCBIfam" id="NF004751">
    <property type="entry name" value="PRK06080.1-3"/>
    <property type="match status" value="1"/>
</dbReference>
<feature type="transmembrane region" description="Helical" evidence="8">
    <location>
        <begin position="35"/>
        <end position="54"/>
    </location>
</feature>
<evidence type="ECO:0000256" key="3">
    <source>
        <dbReference type="ARBA" id="ARBA00022475"/>
    </source>
</evidence>
<evidence type="ECO:0000256" key="6">
    <source>
        <dbReference type="ARBA" id="ARBA00022989"/>
    </source>
</evidence>